<evidence type="ECO:0000313" key="8">
    <source>
        <dbReference type="EMBL" id="KKI99583.1"/>
    </source>
</evidence>
<dbReference type="GO" id="GO:0030313">
    <property type="term" value="C:cell envelope"/>
    <property type="evidence" value="ECO:0007669"/>
    <property type="project" value="UniProtKB-SubCell"/>
</dbReference>
<dbReference type="InterPro" id="IPR058627">
    <property type="entry name" value="MdtA-like_C"/>
</dbReference>
<dbReference type="InterPro" id="IPR006143">
    <property type="entry name" value="RND_pump_MFP"/>
</dbReference>
<dbReference type="Gene3D" id="1.10.287.470">
    <property type="entry name" value="Helix hairpin bin"/>
    <property type="match status" value="2"/>
</dbReference>
<name>A0A0M2PY28_PROHO</name>
<dbReference type="Gene3D" id="2.40.420.20">
    <property type="match status" value="1"/>
</dbReference>
<dbReference type="NCBIfam" id="TIGR01730">
    <property type="entry name" value="RND_mfp"/>
    <property type="match status" value="1"/>
</dbReference>
<feature type="domain" description="Multidrug resistance protein MdtA-like C-terminal permuted SH3" evidence="7">
    <location>
        <begin position="371"/>
        <end position="428"/>
    </location>
</feature>
<evidence type="ECO:0000259" key="6">
    <source>
        <dbReference type="Pfam" id="PF25954"/>
    </source>
</evidence>
<evidence type="ECO:0000256" key="4">
    <source>
        <dbReference type="SAM" id="Coils"/>
    </source>
</evidence>
<proteinExistence type="inferred from homology"/>
<evidence type="ECO:0000259" key="5">
    <source>
        <dbReference type="Pfam" id="PF25881"/>
    </source>
</evidence>
<sequence length="444" mass="46776">MRLPFIGSVNTTLALSVLVVLGVAGTAATVLVLRNQSPSQPLVDLTIAVTQTDLTVKITAGGTVVPVRSVNLSPKTSGILVALPVEQGDMVTAGQVVGVMDSRDIDAQLLQAEGNLRQAIARLEELENGSRSEDVDRAQAQAAQAQAQITEAQSRLALAQQRLQRNQALFAEGAISQDDLEASINSQEQAQSLVTQAQAGFAATVQQVRQLENGARPEAIAQAAAQVQAAQGQRLALQVQKADTIIRTPFAGLITQRYADPGAFVTPTTSASTSASATSTSIVALAQGLEVLANVPEGDIRQLYGGQLVEVLADSFPGETFAGKIRLIAPEAVKEQNVTSFQVRIELLNGQDRLKSGMNVDVSFVGDRLNNTLVVPTVAIVTQGGKAGVLVPNPRQEPVFRPITVGTTVGDQTQVIEGLTADDRVFIELPPGQSFEDIKPEVTD</sequence>
<evidence type="ECO:0000256" key="2">
    <source>
        <dbReference type="ARBA" id="ARBA00009477"/>
    </source>
</evidence>
<comment type="similarity">
    <text evidence="2">Belongs to the membrane fusion protein (MFP) (TC 8.A.1) family.</text>
</comment>
<dbReference type="RefSeq" id="WP_017710782.1">
    <property type="nucleotide sequence ID" value="NZ_KB235933.1"/>
</dbReference>
<dbReference type="GO" id="GO:0016020">
    <property type="term" value="C:membrane"/>
    <property type="evidence" value="ECO:0007669"/>
    <property type="project" value="InterPro"/>
</dbReference>
<dbReference type="EMBL" id="AJTX02000004">
    <property type="protein sequence ID" value="KKI99583.1"/>
    <property type="molecule type" value="Genomic_DNA"/>
</dbReference>
<dbReference type="STRING" id="317619.GCA_000332315_00059"/>
<evidence type="ECO:0000256" key="1">
    <source>
        <dbReference type="ARBA" id="ARBA00004196"/>
    </source>
</evidence>
<dbReference type="eggNOG" id="COG0845">
    <property type="taxonomic scope" value="Bacteria"/>
</dbReference>
<dbReference type="PANTHER" id="PTHR32347">
    <property type="entry name" value="EFFLUX SYSTEM COMPONENT YKNX-RELATED"/>
    <property type="match status" value="1"/>
</dbReference>
<dbReference type="Pfam" id="PF25881">
    <property type="entry name" value="HH_YBHG"/>
    <property type="match status" value="1"/>
</dbReference>
<dbReference type="InterPro" id="IPR050465">
    <property type="entry name" value="UPF0194_transport"/>
</dbReference>
<dbReference type="Proteomes" id="UP000034681">
    <property type="component" value="Unassembled WGS sequence"/>
</dbReference>
<dbReference type="Pfam" id="PF25954">
    <property type="entry name" value="Beta-barrel_RND_2"/>
    <property type="match status" value="1"/>
</dbReference>
<comment type="caution">
    <text evidence="8">The sequence shown here is derived from an EMBL/GenBank/DDBJ whole genome shotgun (WGS) entry which is preliminary data.</text>
</comment>
<accession>A0A0M2PY28</accession>
<evidence type="ECO:0000259" key="7">
    <source>
        <dbReference type="Pfam" id="PF25967"/>
    </source>
</evidence>
<dbReference type="OrthoDB" id="505602at2"/>
<dbReference type="GO" id="GO:0022857">
    <property type="term" value="F:transmembrane transporter activity"/>
    <property type="evidence" value="ECO:0007669"/>
    <property type="project" value="InterPro"/>
</dbReference>
<dbReference type="Pfam" id="PF25967">
    <property type="entry name" value="RND-MFP_C"/>
    <property type="match status" value="1"/>
</dbReference>
<keyword evidence="9" id="KW-1185">Reference proteome</keyword>
<keyword evidence="3 4" id="KW-0175">Coiled coil</keyword>
<protein>
    <submittedName>
        <fullName evidence="8">RND transporter</fullName>
    </submittedName>
</protein>
<organism evidence="8 9">
    <name type="scientific">Prochlorothrix hollandica PCC 9006 = CALU 1027</name>
    <dbReference type="NCBI Taxonomy" id="317619"/>
    <lineage>
        <taxon>Bacteria</taxon>
        <taxon>Bacillati</taxon>
        <taxon>Cyanobacteriota</taxon>
        <taxon>Cyanophyceae</taxon>
        <taxon>Prochlorotrichales</taxon>
        <taxon>Prochlorotrichaceae</taxon>
        <taxon>Prochlorothrix</taxon>
    </lineage>
</organism>
<comment type="subcellular location">
    <subcellularLocation>
        <location evidence="1">Cell envelope</location>
    </subcellularLocation>
</comment>
<feature type="coiled-coil region" evidence="4">
    <location>
        <begin position="109"/>
        <end position="169"/>
    </location>
</feature>
<gene>
    <name evidence="8" type="ORF">PROH_06575</name>
</gene>
<evidence type="ECO:0000256" key="3">
    <source>
        <dbReference type="ARBA" id="ARBA00023054"/>
    </source>
</evidence>
<reference evidence="8" key="1">
    <citation type="submission" date="2012-04" db="EMBL/GenBank/DDBJ databases">
        <authorList>
            <person name="Borisov I.G."/>
            <person name="Ivanikova N.V."/>
            <person name="Pinevich A.V."/>
        </authorList>
    </citation>
    <scope>NUCLEOTIDE SEQUENCE [LARGE SCALE GENOMIC DNA]</scope>
    <source>
        <strain evidence="8">CALU 1027</strain>
    </source>
</reference>
<dbReference type="InterPro" id="IPR059052">
    <property type="entry name" value="HH_YbhG-like"/>
</dbReference>
<feature type="domain" description="CusB-like beta-barrel" evidence="6">
    <location>
        <begin position="292"/>
        <end position="366"/>
    </location>
</feature>
<dbReference type="Gene3D" id="2.40.50.100">
    <property type="match status" value="1"/>
</dbReference>
<evidence type="ECO:0000313" key="9">
    <source>
        <dbReference type="Proteomes" id="UP000034681"/>
    </source>
</evidence>
<dbReference type="InterPro" id="IPR058792">
    <property type="entry name" value="Beta-barrel_RND_2"/>
</dbReference>
<dbReference type="PANTHER" id="PTHR32347:SF14">
    <property type="entry name" value="EFFLUX SYSTEM COMPONENT YKNX-RELATED"/>
    <property type="match status" value="1"/>
</dbReference>
<dbReference type="AlphaFoldDB" id="A0A0M2PY28"/>
<dbReference type="Gene3D" id="2.40.30.170">
    <property type="match status" value="1"/>
</dbReference>
<feature type="domain" description="YbhG-like alpha-helical hairpin" evidence="5">
    <location>
        <begin position="100"/>
        <end position="235"/>
    </location>
</feature>
<dbReference type="SUPFAM" id="SSF111369">
    <property type="entry name" value="HlyD-like secretion proteins"/>
    <property type="match status" value="2"/>
</dbReference>